<feature type="transmembrane region" description="Helical" evidence="5">
    <location>
        <begin position="72"/>
        <end position="91"/>
    </location>
</feature>
<dbReference type="GO" id="GO:0012505">
    <property type="term" value="C:endomembrane system"/>
    <property type="evidence" value="ECO:0007669"/>
    <property type="project" value="UniProtKB-SubCell"/>
</dbReference>
<evidence type="ECO:0008006" key="8">
    <source>
        <dbReference type="Google" id="ProtNLM"/>
    </source>
</evidence>
<reference evidence="7" key="1">
    <citation type="submission" date="2018-12" db="EMBL/GenBank/DDBJ databases">
        <title>Tengunoibacter tsumagoiensis gen. nov., sp. nov., Dictyobacter kobayashii sp. nov., D. alpinus sp. nov., and D. joshuensis sp. nov. and description of Dictyobacteraceae fam. nov. within the order Ktedonobacterales isolated from Tengu-no-mugimeshi.</title>
        <authorList>
            <person name="Wang C.M."/>
            <person name="Zheng Y."/>
            <person name="Sakai Y."/>
            <person name="Toyoda A."/>
            <person name="Minakuchi Y."/>
            <person name="Abe K."/>
            <person name="Yokota A."/>
            <person name="Yabe S."/>
        </authorList>
    </citation>
    <scope>NUCLEOTIDE SEQUENCE [LARGE SCALE GENOMIC DNA]</scope>
    <source>
        <strain evidence="7">Uno16</strain>
    </source>
</reference>
<proteinExistence type="predicted"/>
<evidence type="ECO:0000256" key="4">
    <source>
        <dbReference type="ARBA" id="ARBA00023136"/>
    </source>
</evidence>
<protein>
    <recommendedName>
        <fullName evidence="8">Isoprenylcysteine carboxylmethyltransferase family protein</fullName>
    </recommendedName>
</protein>
<name>A0A402BDE6_9CHLR</name>
<keyword evidence="7" id="KW-1185">Reference proteome</keyword>
<dbReference type="InterPro" id="IPR007318">
    <property type="entry name" value="Phopholipid_MeTrfase"/>
</dbReference>
<dbReference type="AlphaFoldDB" id="A0A402BDE6"/>
<dbReference type="OrthoDB" id="5471300at2"/>
<evidence type="ECO:0000256" key="5">
    <source>
        <dbReference type="SAM" id="Phobius"/>
    </source>
</evidence>
<accession>A0A402BDE6</accession>
<keyword evidence="2 5" id="KW-0812">Transmembrane</keyword>
<evidence type="ECO:0000256" key="3">
    <source>
        <dbReference type="ARBA" id="ARBA00022989"/>
    </source>
</evidence>
<keyword evidence="4 5" id="KW-0472">Membrane</keyword>
<dbReference type="EMBL" id="BIFT01000002">
    <property type="protein sequence ID" value="GCE29330.1"/>
    <property type="molecule type" value="Genomic_DNA"/>
</dbReference>
<gene>
    <name evidence="6" type="ORF">KDA_48140</name>
</gene>
<sequence>MPGVVSVPGDILVAFGLLMAQCVVIQNSYAAANITIEAGQKLISSGLYGIVRHPLYAGALIMMVGIPLALGSYWGLFVLLIGIALLTLRILDEEKMLNQEIAGYEAYTHKVHYRIVWFAKNFDLTGHVMGQK</sequence>
<feature type="transmembrane region" description="Helical" evidence="5">
    <location>
        <begin position="46"/>
        <end position="66"/>
    </location>
</feature>
<dbReference type="PANTHER" id="PTHR43847">
    <property type="entry name" value="BLL3993 PROTEIN"/>
    <property type="match status" value="1"/>
</dbReference>
<dbReference type="Proteomes" id="UP000287171">
    <property type="component" value="Unassembled WGS sequence"/>
</dbReference>
<dbReference type="Pfam" id="PF04191">
    <property type="entry name" value="PEMT"/>
    <property type="match status" value="1"/>
</dbReference>
<keyword evidence="3 5" id="KW-1133">Transmembrane helix</keyword>
<dbReference type="PANTHER" id="PTHR43847:SF1">
    <property type="entry name" value="BLL3993 PROTEIN"/>
    <property type="match status" value="1"/>
</dbReference>
<dbReference type="Gene3D" id="1.20.120.1630">
    <property type="match status" value="1"/>
</dbReference>
<evidence type="ECO:0000313" key="6">
    <source>
        <dbReference type="EMBL" id="GCE29330.1"/>
    </source>
</evidence>
<dbReference type="InterPro" id="IPR052527">
    <property type="entry name" value="Metal_cation-efflux_comp"/>
</dbReference>
<organism evidence="6 7">
    <name type="scientific">Dictyobacter alpinus</name>
    <dbReference type="NCBI Taxonomy" id="2014873"/>
    <lineage>
        <taxon>Bacteria</taxon>
        <taxon>Bacillati</taxon>
        <taxon>Chloroflexota</taxon>
        <taxon>Ktedonobacteria</taxon>
        <taxon>Ktedonobacterales</taxon>
        <taxon>Dictyobacteraceae</taxon>
        <taxon>Dictyobacter</taxon>
    </lineage>
</organism>
<feature type="transmembrane region" description="Helical" evidence="5">
    <location>
        <begin position="12"/>
        <end position="34"/>
    </location>
</feature>
<evidence type="ECO:0000256" key="2">
    <source>
        <dbReference type="ARBA" id="ARBA00022692"/>
    </source>
</evidence>
<evidence type="ECO:0000256" key="1">
    <source>
        <dbReference type="ARBA" id="ARBA00004127"/>
    </source>
</evidence>
<comment type="subcellular location">
    <subcellularLocation>
        <location evidence="1">Endomembrane system</location>
        <topology evidence="1">Multi-pass membrane protein</topology>
    </subcellularLocation>
</comment>
<evidence type="ECO:0000313" key="7">
    <source>
        <dbReference type="Proteomes" id="UP000287171"/>
    </source>
</evidence>
<comment type="caution">
    <text evidence="6">The sequence shown here is derived from an EMBL/GenBank/DDBJ whole genome shotgun (WGS) entry which is preliminary data.</text>
</comment>